<keyword evidence="3" id="KW-1185">Reference proteome</keyword>
<dbReference type="RefSeq" id="WP_008930447.1">
    <property type="nucleotide sequence ID" value="NZ_AMRJ01000045.1"/>
</dbReference>
<feature type="chain" id="PRO_5003947746" description="Lipoprotein" evidence="1">
    <location>
        <begin position="18"/>
        <end position="149"/>
    </location>
</feature>
<evidence type="ECO:0008006" key="4">
    <source>
        <dbReference type="Google" id="ProtNLM"/>
    </source>
</evidence>
<name>L0W7M8_9GAMM</name>
<sequence>MYVKAMLSIAFSVAALAGCGEGGAGGPGEESAEAKLQQLAMKELFDSKYSLAGPGSLCDKVEDAKLVDVRIGTISRSSITGDFASPLPAIVARHDYVCVINALAKREHYADQWVVLGIDDEFGMIRCMRTGPKNIVDEVAQRCGFKVGG</sequence>
<protein>
    <recommendedName>
        <fullName evidence="4">Lipoprotein</fullName>
    </recommendedName>
</protein>
<accession>L0W7M8</accession>
<proteinExistence type="predicted"/>
<reference evidence="2 3" key="1">
    <citation type="journal article" date="2012" name="J. Bacteriol.">
        <title>Genome Sequence of the Alkane-Degrading Bacterium Alcanivorax hongdengensis Type Strain A-11-3.</title>
        <authorList>
            <person name="Lai Q."/>
            <person name="Shao Z."/>
        </authorList>
    </citation>
    <scope>NUCLEOTIDE SEQUENCE [LARGE SCALE GENOMIC DNA]</scope>
    <source>
        <strain evidence="2 3">A-11-3</strain>
    </source>
</reference>
<organism evidence="2 3">
    <name type="scientific">Alcanivorax hongdengensis A-11-3</name>
    <dbReference type="NCBI Taxonomy" id="1177179"/>
    <lineage>
        <taxon>Bacteria</taxon>
        <taxon>Pseudomonadati</taxon>
        <taxon>Pseudomonadota</taxon>
        <taxon>Gammaproteobacteria</taxon>
        <taxon>Oceanospirillales</taxon>
        <taxon>Alcanivoracaceae</taxon>
        <taxon>Alcanivorax</taxon>
    </lineage>
</organism>
<keyword evidence="1" id="KW-0732">Signal</keyword>
<feature type="signal peptide" evidence="1">
    <location>
        <begin position="1"/>
        <end position="17"/>
    </location>
</feature>
<evidence type="ECO:0000313" key="3">
    <source>
        <dbReference type="Proteomes" id="UP000010164"/>
    </source>
</evidence>
<evidence type="ECO:0000256" key="1">
    <source>
        <dbReference type="SAM" id="SignalP"/>
    </source>
</evidence>
<dbReference type="PROSITE" id="PS51257">
    <property type="entry name" value="PROKAR_LIPOPROTEIN"/>
    <property type="match status" value="1"/>
</dbReference>
<dbReference type="PATRIC" id="fig|1177179.3.peg.3231"/>
<dbReference type="Proteomes" id="UP000010164">
    <property type="component" value="Unassembled WGS sequence"/>
</dbReference>
<comment type="caution">
    <text evidence="2">The sequence shown here is derived from an EMBL/GenBank/DDBJ whole genome shotgun (WGS) entry which is preliminary data.</text>
</comment>
<dbReference type="EMBL" id="AMRJ01000045">
    <property type="protein sequence ID" value="EKF72881.1"/>
    <property type="molecule type" value="Genomic_DNA"/>
</dbReference>
<dbReference type="AlphaFoldDB" id="L0W7M8"/>
<evidence type="ECO:0000313" key="2">
    <source>
        <dbReference type="EMBL" id="EKF72881.1"/>
    </source>
</evidence>
<gene>
    <name evidence="2" type="ORF">A11A3_16410</name>
</gene>